<keyword evidence="3" id="KW-1185">Reference proteome</keyword>
<organism evidence="2 3">
    <name type="scientific">Ataeniobius toweri</name>
    <dbReference type="NCBI Taxonomy" id="208326"/>
    <lineage>
        <taxon>Eukaryota</taxon>
        <taxon>Metazoa</taxon>
        <taxon>Chordata</taxon>
        <taxon>Craniata</taxon>
        <taxon>Vertebrata</taxon>
        <taxon>Euteleostomi</taxon>
        <taxon>Actinopterygii</taxon>
        <taxon>Neopterygii</taxon>
        <taxon>Teleostei</taxon>
        <taxon>Neoteleostei</taxon>
        <taxon>Acanthomorphata</taxon>
        <taxon>Ovalentaria</taxon>
        <taxon>Atherinomorphae</taxon>
        <taxon>Cyprinodontiformes</taxon>
        <taxon>Goodeidae</taxon>
        <taxon>Ataeniobius</taxon>
    </lineage>
</organism>
<keyword evidence="1" id="KW-0732">Signal</keyword>
<sequence length="104" mass="11026">MDLINSLVLCFQGSSVQLAAAVNCTPVMTTAPLPFAVTLLCSSTSATVFECAKGFMHKVKESETGPTVCQKLRLFPLSVSAMSAEILRLLQALAGVIEKMYASP</sequence>
<reference evidence="2 3" key="1">
    <citation type="submission" date="2021-07" db="EMBL/GenBank/DDBJ databases">
        <authorList>
            <person name="Palmer J.M."/>
        </authorList>
    </citation>
    <scope>NUCLEOTIDE SEQUENCE [LARGE SCALE GENOMIC DNA]</scope>
    <source>
        <strain evidence="2 3">AT_MEX2019</strain>
        <tissue evidence="2">Muscle</tissue>
    </source>
</reference>
<evidence type="ECO:0000313" key="3">
    <source>
        <dbReference type="Proteomes" id="UP001345963"/>
    </source>
</evidence>
<gene>
    <name evidence="2" type="ORF">ATANTOWER_008271</name>
</gene>
<dbReference type="Proteomes" id="UP001345963">
    <property type="component" value="Unassembled WGS sequence"/>
</dbReference>
<comment type="caution">
    <text evidence="2">The sequence shown here is derived from an EMBL/GenBank/DDBJ whole genome shotgun (WGS) entry which is preliminary data.</text>
</comment>
<evidence type="ECO:0000256" key="1">
    <source>
        <dbReference type="SAM" id="SignalP"/>
    </source>
</evidence>
<feature type="chain" id="PRO_5046905965" evidence="1">
    <location>
        <begin position="22"/>
        <end position="104"/>
    </location>
</feature>
<name>A0ABU7BFF9_9TELE</name>
<accession>A0ABU7BFF9</accession>
<proteinExistence type="predicted"/>
<dbReference type="EMBL" id="JAHUTI010051156">
    <property type="protein sequence ID" value="MED6249023.1"/>
    <property type="molecule type" value="Genomic_DNA"/>
</dbReference>
<protein>
    <submittedName>
        <fullName evidence="2">Uncharacterized protein</fullName>
    </submittedName>
</protein>
<feature type="signal peptide" evidence="1">
    <location>
        <begin position="1"/>
        <end position="21"/>
    </location>
</feature>
<evidence type="ECO:0000313" key="2">
    <source>
        <dbReference type="EMBL" id="MED6249023.1"/>
    </source>
</evidence>